<dbReference type="InterPro" id="IPR019453">
    <property type="entry name" value="VPS39/TGFA1_Znf"/>
</dbReference>
<evidence type="ECO:0000259" key="5">
    <source>
        <dbReference type="PROSITE" id="PS50219"/>
    </source>
</evidence>
<dbReference type="PROSITE" id="PS50219">
    <property type="entry name" value="CNH"/>
    <property type="match status" value="1"/>
</dbReference>
<dbReference type="EMBL" id="LR023830">
    <property type="protein sequence ID" value="SVE93449.1"/>
    <property type="molecule type" value="mRNA"/>
</dbReference>
<name>A0A4Y7NJN2_9CRUS</name>
<evidence type="ECO:0000256" key="3">
    <source>
        <dbReference type="ARBA" id="ARBA00038201"/>
    </source>
</evidence>
<dbReference type="PANTHER" id="PTHR12894">
    <property type="entry name" value="CNH DOMAIN CONTAINING"/>
    <property type="match status" value="1"/>
</dbReference>
<sequence>MYDAYEALPILEKLPLQIESIAAYDEHLLVGTQQGHLLMYSVLQGTTNNSNSSDHSLGSRCEVHLLRSNKYFAKKPIQQLAVVPEHQILISLSDYLVSVHDLAVFNFPVITSINKSRGATCFSLDVNRQTSLTGEIAVAVRLCVAVKRKLQLFYWKNREFREFCPDLTVPDTPRTIGWCRETLCLGFKGEYSLHKLDGDQRDLFPTGKQPEPLVCALQGDKFALGRDEQTILIDIDGNPCTKYTITWSEKPNLLVEDSPFVLGVLPSCIEVRAAKPRLLVQRLELSRARFITPVISKHGQIYVASPSHVWCLHLVPVHLQLPRLLEDKHFQLAIELANLFCEPEDIRTQRVQHIQSLFAFDLFQKHHFDESLQLFFKLSTDPSYVIGLFPDLLPVEFRKKVEYPETVPILQGRDLDLAVLALIKYLTEVRNDLMSQNIKAGSNIMDVGSSLKLRRQLLEIVDTTLLKCYLLTNDALVASLLRLRDNHCHLAESERALKRHHKHSELIILYQTRGLHRKALELLKKHANGEEIGSPLSHHERTIHYLQHLGSEHIDLIFDFATWVIQSHPEDGLKIFIEDLPEVEELPRAKVYDFLYKNHRSLALSYLEHIIYEWQDSNALLHNALAILYKDKILRLGKKLLEDSSDPSFQLEHQDAKAKLRSFLEISRNCLPEAILHQFPHDCLLEERAILLGKLGRHEQALSIYTNILKDMPAALEYCNICFQSGSPANKEVYYYYLRLLLLPNEGTQIPGLAYPTGKPLLQQEPDVKTAIETLDRFPSRIDPIKILQILPATIPLNEIKRFLQRSLEACASQRRELQLLRGLLYAEHLQVHEKRIEYQNQKVVITESNICHVCKKRFGNQSAFVRCASGDIVHFSCQEKLVQ</sequence>
<evidence type="ECO:0000256" key="1">
    <source>
        <dbReference type="ARBA" id="ARBA00004184"/>
    </source>
</evidence>
<organism evidence="6">
    <name type="scientific">Scapholeberis mucronata</name>
    <dbReference type="NCBI Taxonomy" id="202097"/>
    <lineage>
        <taxon>Eukaryota</taxon>
        <taxon>Metazoa</taxon>
        <taxon>Ecdysozoa</taxon>
        <taxon>Arthropoda</taxon>
        <taxon>Crustacea</taxon>
        <taxon>Branchiopoda</taxon>
        <taxon>Diplostraca</taxon>
        <taxon>Cladocera</taxon>
        <taxon>Anomopoda</taxon>
        <taxon>Daphniidae</taxon>
        <taxon>Scapholeberis</taxon>
    </lineage>
</organism>
<dbReference type="PROSITE" id="PS50236">
    <property type="entry name" value="CHCR"/>
    <property type="match status" value="1"/>
</dbReference>
<proteinExistence type="evidence at transcript level"/>
<dbReference type="GO" id="GO:0005737">
    <property type="term" value="C:cytoplasm"/>
    <property type="evidence" value="ECO:0007669"/>
    <property type="project" value="TreeGrafter"/>
</dbReference>
<dbReference type="GO" id="GO:0012505">
    <property type="term" value="C:endomembrane system"/>
    <property type="evidence" value="ECO:0007669"/>
    <property type="project" value="UniProtKB-SubCell"/>
</dbReference>
<reference evidence="6" key="1">
    <citation type="submission" date="2018-08" db="EMBL/GenBank/DDBJ databases">
        <authorList>
            <person name="Cornetti L."/>
        </authorList>
    </citation>
    <scope>NUCLEOTIDE SEQUENCE</scope>
    <source>
        <strain evidence="6">BE-ASS</strain>
    </source>
</reference>
<dbReference type="InterPro" id="IPR000547">
    <property type="entry name" value="Clathrin_H-chain/VPS_repeat"/>
</dbReference>
<dbReference type="GO" id="GO:0006914">
    <property type="term" value="P:autophagy"/>
    <property type="evidence" value="ECO:0007669"/>
    <property type="project" value="TreeGrafter"/>
</dbReference>
<dbReference type="InterPro" id="IPR001180">
    <property type="entry name" value="CNH_dom"/>
</dbReference>
<feature type="repeat" description="CHCR" evidence="4">
    <location>
        <begin position="576"/>
        <end position="750"/>
    </location>
</feature>
<protein>
    <submittedName>
        <fullName evidence="6">EOG090X0131</fullName>
    </submittedName>
</protein>
<comment type="subcellular location">
    <subcellularLocation>
        <location evidence="1">Endomembrane system</location>
        <topology evidence="1">Peripheral membrane protein</topology>
    </subcellularLocation>
</comment>
<dbReference type="GO" id="GO:0016020">
    <property type="term" value="C:membrane"/>
    <property type="evidence" value="ECO:0007669"/>
    <property type="project" value="TreeGrafter"/>
</dbReference>
<dbReference type="InterPro" id="IPR019452">
    <property type="entry name" value="VPS39/TGF_beta_rcpt-assoc_1"/>
</dbReference>
<evidence type="ECO:0000256" key="4">
    <source>
        <dbReference type="PROSITE-ProRule" id="PRU01006"/>
    </source>
</evidence>
<dbReference type="Pfam" id="PF10367">
    <property type="entry name" value="zf-Vps39_C"/>
    <property type="match status" value="1"/>
</dbReference>
<dbReference type="GO" id="GO:0034058">
    <property type="term" value="P:endosomal vesicle fusion"/>
    <property type="evidence" value="ECO:0007669"/>
    <property type="project" value="TreeGrafter"/>
</dbReference>
<dbReference type="Pfam" id="PF10366">
    <property type="entry name" value="Vps39_1"/>
    <property type="match status" value="1"/>
</dbReference>
<dbReference type="Pfam" id="PF00780">
    <property type="entry name" value="CNH"/>
    <property type="match status" value="1"/>
</dbReference>
<dbReference type="InterPro" id="IPR032914">
    <property type="entry name" value="Vam6/VPS39/TRAP1"/>
</dbReference>
<dbReference type="PANTHER" id="PTHR12894:SF49">
    <property type="entry name" value="VAM6_VPS39-LIKE PROTEIN"/>
    <property type="match status" value="1"/>
</dbReference>
<dbReference type="GO" id="GO:0006886">
    <property type="term" value="P:intracellular protein transport"/>
    <property type="evidence" value="ECO:0007669"/>
    <property type="project" value="UniProtKB-UniRule"/>
</dbReference>
<evidence type="ECO:0000256" key="2">
    <source>
        <dbReference type="ARBA" id="ARBA00023136"/>
    </source>
</evidence>
<evidence type="ECO:0000313" key="6">
    <source>
        <dbReference type="EMBL" id="SVE93449.1"/>
    </source>
</evidence>
<feature type="domain" description="CNH" evidence="5">
    <location>
        <begin position="15"/>
        <end position="298"/>
    </location>
</feature>
<accession>A0A4Y7NJN2</accession>
<keyword evidence="2" id="KW-0472">Membrane</keyword>
<comment type="similarity">
    <text evidence="3">Belongs to the VAM6/VPS39 family.</text>
</comment>
<dbReference type="AlphaFoldDB" id="A0A4Y7NJN2"/>
<gene>
    <name evidence="6" type="primary">EOG090X0131</name>
</gene>